<dbReference type="KEGG" id="soe:110803428"/>
<keyword evidence="2" id="KW-1185">Reference proteome</keyword>
<evidence type="ECO:0000256" key="1">
    <source>
        <dbReference type="SAM" id="MobiDB-lite"/>
    </source>
</evidence>
<dbReference type="GeneID" id="110803428"/>
<feature type="region of interest" description="Disordered" evidence="1">
    <location>
        <begin position="152"/>
        <end position="174"/>
    </location>
</feature>
<feature type="region of interest" description="Disordered" evidence="1">
    <location>
        <begin position="82"/>
        <end position="112"/>
    </location>
</feature>
<reference evidence="3" key="2">
    <citation type="submission" date="2025-08" db="UniProtKB">
        <authorList>
            <consortium name="RefSeq"/>
        </authorList>
    </citation>
    <scope>IDENTIFICATION</scope>
    <source>
        <tissue evidence="3">Leaf</tissue>
    </source>
</reference>
<accession>A0A9R0JB57</accession>
<dbReference type="RefSeq" id="XP_021864629.1">
    <property type="nucleotide sequence ID" value="XM_022008937.2"/>
</dbReference>
<feature type="compositionally biased region" description="Basic and acidic residues" evidence="1">
    <location>
        <begin position="103"/>
        <end position="112"/>
    </location>
</feature>
<proteinExistence type="predicted"/>
<gene>
    <name evidence="3" type="primary">LOC110803428</name>
</gene>
<name>A0A9R0JB57_SPIOL</name>
<evidence type="ECO:0000313" key="2">
    <source>
        <dbReference type="Proteomes" id="UP000813463"/>
    </source>
</evidence>
<dbReference type="Proteomes" id="UP000813463">
    <property type="component" value="Chromosome 6"/>
</dbReference>
<evidence type="ECO:0000313" key="3">
    <source>
        <dbReference type="RefSeq" id="XP_021864629.1"/>
    </source>
</evidence>
<feature type="region of interest" description="Disordered" evidence="1">
    <location>
        <begin position="43"/>
        <end position="64"/>
    </location>
</feature>
<reference evidence="2" key="1">
    <citation type="journal article" date="2021" name="Nat. Commun.">
        <title>Genomic analyses provide insights into spinach domestication and the genetic basis of agronomic traits.</title>
        <authorList>
            <person name="Cai X."/>
            <person name="Sun X."/>
            <person name="Xu C."/>
            <person name="Sun H."/>
            <person name="Wang X."/>
            <person name="Ge C."/>
            <person name="Zhang Z."/>
            <person name="Wang Q."/>
            <person name="Fei Z."/>
            <person name="Jiao C."/>
            <person name="Wang Q."/>
        </authorList>
    </citation>
    <scope>NUCLEOTIDE SEQUENCE [LARGE SCALE GENOMIC DNA]</scope>
    <source>
        <strain evidence="2">cv. Varoflay</strain>
    </source>
</reference>
<dbReference type="AlphaFoldDB" id="A0A9R0JB57"/>
<protein>
    <submittedName>
        <fullName evidence="3">Uncharacterized protein isoform X1</fullName>
    </submittedName>
</protein>
<feature type="compositionally biased region" description="Polar residues" evidence="1">
    <location>
        <begin position="152"/>
        <end position="167"/>
    </location>
</feature>
<feature type="compositionally biased region" description="Polar residues" evidence="1">
    <location>
        <begin position="86"/>
        <end position="102"/>
    </location>
</feature>
<sequence>MNNCVVITVEGSGISNRMWDELRKDIALKMINGTLDLLKQDSHVNDNSESQHTSGDEPVLPSSAGCITTKSDCFVRETELGEENIQHPTQNGQMENEQNVKTPRSDDEKDNRQMVEIAPGATQLLMELVDAATKRALKRKLEEFVMRSNKGEQCQNAKNSTHNMESSSGREHVEECLDRANQHTQSDHVPIPFESIPINNTSLDTSMGTVKEPLTVTIFSKDAHLQSQEY</sequence>
<organism evidence="2 3">
    <name type="scientific">Spinacia oleracea</name>
    <name type="common">Spinach</name>
    <dbReference type="NCBI Taxonomy" id="3562"/>
    <lineage>
        <taxon>Eukaryota</taxon>
        <taxon>Viridiplantae</taxon>
        <taxon>Streptophyta</taxon>
        <taxon>Embryophyta</taxon>
        <taxon>Tracheophyta</taxon>
        <taxon>Spermatophyta</taxon>
        <taxon>Magnoliopsida</taxon>
        <taxon>eudicotyledons</taxon>
        <taxon>Gunneridae</taxon>
        <taxon>Pentapetalae</taxon>
        <taxon>Caryophyllales</taxon>
        <taxon>Chenopodiaceae</taxon>
        <taxon>Chenopodioideae</taxon>
        <taxon>Anserineae</taxon>
        <taxon>Spinacia</taxon>
    </lineage>
</organism>